<feature type="transmembrane region" description="Helical" evidence="4">
    <location>
        <begin position="276"/>
        <end position="299"/>
    </location>
</feature>
<feature type="transmembrane region" description="Helical" evidence="4">
    <location>
        <begin position="368"/>
        <end position="393"/>
    </location>
</feature>
<evidence type="ECO:0000313" key="6">
    <source>
        <dbReference type="EMBL" id="MES0872764.1"/>
    </source>
</evidence>
<keyword evidence="4" id="KW-1133">Transmembrane helix</keyword>
<evidence type="ECO:0000256" key="3">
    <source>
        <dbReference type="SAM" id="Coils"/>
    </source>
</evidence>
<reference evidence="6 7" key="1">
    <citation type="submission" date="2024-06" db="EMBL/GenBank/DDBJ databases">
        <authorList>
            <person name="Li Z."/>
            <person name="Jiang Y."/>
        </authorList>
    </citation>
    <scope>NUCLEOTIDE SEQUENCE [LARGE SCALE GENOMIC DNA]</scope>
    <source>
        <strain evidence="6 7">HSW-8</strain>
    </source>
</reference>
<gene>
    <name evidence="6" type="ORF">ABSH63_01880</name>
</gene>
<feature type="transmembrane region" description="Helical" evidence="4">
    <location>
        <begin position="207"/>
        <end position="227"/>
    </location>
</feature>
<evidence type="ECO:0000256" key="1">
    <source>
        <dbReference type="ARBA" id="ARBA00004196"/>
    </source>
</evidence>
<proteinExistence type="predicted"/>
<feature type="transmembrane region" description="Helical" evidence="4">
    <location>
        <begin position="305"/>
        <end position="324"/>
    </location>
</feature>
<keyword evidence="2 3" id="KW-0175">Coiled coil</keyword>
<feature type="transmembrane region" description="Helical" evidence="4">
    <location>
        <begin position="405"/>
        <end position="424"/>
    </location>
</feature>
<organism evidence="6 7">
    <name type="scientific">Sinimarinibacterium thermocellulolyticum</name>
    <dbReference type="NCBI Taxonomy" id="3170016"/>
    <lineage>
        <taxon>Bacteria</taxon>
        <taxon>Pseudomonadati</taxon>
        <taxon>Pseudomonadota</taxon>
        <taxon>Gammaproteobacteria</taxon>
        <taxon>Nevskiales</taxon>
        <taxon>Nevskiaceae</taxon>
        <taxon>Sinimarinibacterium</taxon>
    </lineage>
</organism>
<evidence type="ECO:0000256" key="2">
    <source>
        <dbReference type="ARBA" id="ARBA00023054"/>
    </source>
</evidence>
<dbReference type="PANTHER" id="PTHR32347">
    <property type="entry name" value="EFFLUX SYSTEM COMPONENT YKNX-RELATED"/>
    <property type="match status" value="1"/>
</dbReference>
<comment type="caution">
    <text evidence="6">The sequence shown here is derived from an EMBL/GenBank/DDBJ whole genome shotgun (WGS) entry which is preliminary data.</text>
</comment>
<evidence type="ECO:0000259" key="5">
    <source>
        <dbReference type="Pfam" id="PF25954"/>
    </source>
</evidence>
<sequence>MIDSRYRRFAPARVVEHADGSVDAYAAEGGFVLRLSAREYAITRLFDGRRDAAARVEAARESGWNAAMIEGLAADLATHRLLQAGTHEPLPPPAHNDDERIGLGWTGLEPTLAGVPPWNLPPSSLPGSRVSPGLTGGLTGLVTGRRGQANQIDRPLAPDPFVALGRLLIWPLRSRAHLAAFLALCGLAIALVIHHRHEWWQMSAGLFGSYRAIATAAIAAALVNLLSMSTRAAAIARYTPSTPRLGLVYGILGIPRLFVDTAGVAERAGRTERVRIVGAGLVGTAAAASIAVLLWFLFIGSQVSIARFCVGLTIVTTIALALRLNPLMRYDGYFLLCQWLDTPDLREQAIGALLGVRRRPWFVRARRIPYRALLAFGLAVLAFLLVLLVALLWGVGGWLAERFHGTGFLALLSVMGVYMVRQYSRAAVDRSSMGRLKKPWRPTRRQKIAALIVAIVCVLPYPYSASGEFEILPRDRADVRALVAGDVREVLVKEGDVVSAGQVVARLDDAAQRARLAAAEAELARLDAELAIVRKGAREEEIEVARSKVETAKAAAELAERSAARVASAFRAKSVTPQEYERAQGAAEVARQQLLEAERALALIESPALEERIQSLEAQKRRIQAELEFARQELAYAEIKAPIAGRIVSPALQFARGQYLNRGDLLAVIEDTAELYADIRIPESSIGQVAIDADASLKPWAFPHTSFDGRVRAIAPVADDDAYGKVIRVQVVVQDPGGKLRTGMTGNAKVDAGWSLTLIVFTRAIARLLFVELWSWIP</sequence>
<comment type="subcellular location">
    <subcellularLocation>
        <location evidence="1">Cell envelope</location>
    </subcellularLocation>
</comment>
<feature type="domain" description="CusB-like beta-barrel" evidence="5">
    <location>
        <begin position="678"/>
        <end position="751"/>
    </location>
</feature>
<keyword evidence="7" id="KW-1185">Reference proteome</keyword>
<feature type="transmembrane region" description="Helical" evidence="4">
    <location>
        <begin position="445"/>
        <end position="463"/>
    </location>
</feature>
<dbReference type="Gene3D" id="2.40.30.170">
    <property type="match status" value="1"/>
</dbReference>
<dbReference type="InterPro" id="IPR058792">
    <property type="entry name" value="Beta-barrel_RND_2"/>
</dbReference>
<keyword evidence="4" id="KW-0472">Membrane</keyword>
<dbReference type="RefSeq" id="WP_352886894.1">
    <property type="nucleotide sequence ID" value="NZ_JBEPIJ010000001.1"/>
</dbReference>
<feature type="transmembrane region" description="Helical" evidence="4">
    <location>
        <begin position="176"/>
        <end position="195"/>
    </location>
</feature>
<name>A0ABV2A6J5_9GAMM</name>
<dbReference type="Gene3D" id="2.40.50.100">
    <property type="match status" value="1"/>
</dbReference>
<dbReference type="Pfam" id="PF25954">
    <property type="entry name" value="Beta-barrel_RND_2"/>
    <property type="match status" value="1"/>
</dbReference>
<dbReference type="EMBL" id="JBEPIJ010000001">
    <property type="protein sequence ID" value="MES0872764.1"/>
    <property type="molecule type" value="Genomic_DNA"/>
</dbReference>
<keyword evidence="4" id="KW-0812">Transmembrane</keyword>
<dbReference type="InterPro" id="IPR050465">
    <property type="entry name" value="UPF0194_transport"/>
</dbReference>
<accession>A0ABV2A6J5</accession>
<protein>
    <submittedName>
        <fullName evidence="6">Efflux RND transporter periplasmic adaptor subunit</fullName>
    </submittedName>
</protein>
<dbReference type="SUPFAM" id="SSF111369">
    <property type="entry name" value="HlyD-like secretion proteins"/>
    <property type="match status" value="2"/>
</dbReference>
<dbReference type="PANTHER" id="PTHR32347:SF23">
    <property type="entry name" value="BLL5650 PROTEIN"/>
    <property type="match status" value="1"/>
</dbReference>
<evidence type="ECO:0000256" key="4">
    <source>
        <dbReference type="SAM" id="Phobius"/>
    </source>
</evidence>
<dbReference type="Proteomes" id="UP001465331">
    <property type="component" value="Unassembled WGS sequence"/>
</dbReference>
<evidence type="ECO:0000313" key="7">
    <source>
        <dbReference type="Proteomes" id="UP001465331"/>
    </source>
</evidence>
<feature type="coiled-coil region" evidence="3">
    <location>
        <begin position="504"/>
        <end position="640"/>
    </location>
</feature>